<evidence type="ECO:0000256" key="5">
    <source>
        <dbReference type="ARBA" id="ARBA00022771"/>
    </source>
</evidence>
<evidence type="ECO:0000256" key="10">
    <source>
        <dbReference type="SAM" id="MobiDB-lite"/>
    </source>
</evidence>
<keyword evidence="7 9" id="KW-0238">DNA-binding</keyword>
<comment type="function">
    <text evidence="9">As part of the replication protein A (RPA/RP-A), a single-stranded DNA-binding heterotrimeric complex, may play an essential role in DNA replication, recombination and repair. Binds and stabilizes single-stranded DNA intermediates, preventing complementary DNA reannealing and recruiting different proteins involved in DNA metabolism.</text>
</comment>
<dbReference type="Pfam" id="PF16900">
    <property type="entry name" value="REPA_OB_2"/>
    <property type="match status" value="1"/>
</dbReference>
<comment type="caution">
    <text evidence="15">The sequence shown here is derived from an EMBL/GenBank/DDBJ whole genome shotgun (WGS) entry which is preliminary data.</text>
</comment>
<evidence type="ECO:0000256" key="2">
    <source>
        <dbReference type="ARBA" id="ARBA00005690"/>
    </source>
</evidence>
<evidence type="ECO:0000259" key="11">
    <source>
        <dbReference type="Pfam" id="PF01336"/>
    </source>
</evidence>
<gene>
    <name evidence="15" type="primary">RPA1</name>
    <name evidence="15" type="ORF">NGRA_0797</name>
</gene>
<dbReference type="CDD" id="cd04475">
    <property type="entry name" value="RPA1_DBD_B"/>
    <property type="match status" value="1"/>
</dbReference>
<dbReference type="InterPro" id="IPR004591">
    <property type="entry name" value="Rfa1"/>
</dbReference>
<feature type="domain" description="Replication factor A C-terminal" evidence="13">
    <location>
        <begin position="420"/>
        <end position="562"/>
    </location>
</feature>
<evidence type="ECO:0000259" key="12">
    <source>
        <dbReference type="Pfam" id="PF04057"/>
    </source>
</evidence>
<dbReference type="CDD" id="cd04474">
    <property type="entry name" value="RPA1_DBD_A"/>
    <property type="match status" value="1"/>
</dbReference>
<evidence type="ECO:0000256" key="7">
    <source>
        <dbReference type="ARBA" id="ARBA00023125"/>
    </source>
</evidence>
<keyword evidence="4 9" id="KW-0479">Metal-binding</keyword>
<dbReference type="PANTHER" id="PTHR47165">
    <property type="entry name" value="OS03G0429900 PROTEIN"/>
    <property type="match status" value="1"/>
</dbReference>
<comment type="similarity">
    <text evidence="2 9">Belongs to the replication factor A protein 1 family.</text>
</comment>
<proteinExistence type="inferred from homology"/>
<dbReference type="GO" id="GO:0006310">
    <property type="term" value="P:DNA recombination"/>
    <property type="evidence" value="ECO:0007669"/>
    <property type="project" value="InterPro"/>
</dbReference>
<dbReference type="GO" id="GO:0000781">
    <property type="term" value="C:chromosome, telomeric region"/>
    <property type="evidence" value="ECO:0007669"/>
    <property type="project" value="UniProtKB-ARBA"/>
</dbReference>
<dbReference type="FunFam" id="2.40.50.140:FF:000064">
    <property type="entry name" value="Replication protein A subunit"/>
    <property type="match status" value="1"/>
</dbReference>
<feature type="region of interest" description="Disordered" evidence="10">
    <location>
        <begin position="121"/>
        <end position="161"/>
    </location>
</feature>
<evidence type="ECO:0000313" key="16">
    <source>
        <dbReference type="Proteomes" id="UP000740883"/>
    </source>
</evidence>
<sequence>MKIEEGTVEVIFNSQKKNPLYEKPVLQIVSLQKIGSNSGEKFRYRANLSDGRFYIRSVFSSDLTNLFDKNLVSKYSLIRFDRFCLRSLKENNYLYIQEIKEYEKCNVEVGHPVNIETGKMSLNEPTKEESKPSFATPLKTINKPETKDSPKRHKQEENDSEITPINAINPFHNKWVIKGNVVLKSDIRKYSNKKGEGKLFSFEIADESGQIKVAAFQECVDIFFPLVEIGKTYTIRKGFVKMANKQYTNNNSDYEIHLDKNSEISSVDSDGKPSYCFNFVKIKDVATGVNSIDFIGVVKDAFPATTFIVKSTQKEQLRRDLILVDETGSIKCTFWGQKAEIEIASGDVLAIKSIRPSDFGGVSLSSAMVTQVLVNPDIPESHAILGWYQDIGKDMKVEMPEREQKISLISDIKNEEMVWSAARCTIVYFKEDSIFYESCKSEGCNKKVIKNDIGEFRCERCNKTSYECNYRYMTGVVISDFTGQIWTTLFDEQAFQLFGIKAEQFKEMALEDASESQAFIRKFIFKDVIVRLKSRQDTYNDELRMRYNITDIKPIKYIEEIKKDLSIIEKCIFASSHF</sequence>
<dbReference type="Pfam" id="PF04057">
    <property type="entry name" value="Rep-A_N"/>
    <property type="match status" value="1"/>
</dbReference>
<dbReference type="Proteomes" id="UP000740883">
    <property type="component" value="Unassembled WGS sequence"/>
</dbReference>
<name>A0A9P6H0P5_9MICR</name>
<dbReference type="InterPro" id="IPR013955">
    <property type="entry name" value="Rep_factor-A_C"/>
</dbReference>
<dbReference type="OrthoDB" id="1751331at2759"/>
<dbReference type="PANTHER" id="PTHR47165:SF4">
    <property type="entry name" value="OS03G0429900 PROTEIN"/>
    <property type="match status" value="1"/>
</dbReference>
<dbReference type="InterPro" id="IPR031657">
    <property type="entry name" value="REPA_OB_2"/>
</dbReference>
<keyword evidence="5 9" id="KW-0863">Zinc-finger</keyword>
<protein>
    <recommendedName>
        <fullName evidence="9">Replication protein A subunit</fullName>
    </recommendedName>
</protein>
<dbReference type="InterPro" id="IPR007199">
    <property type="entry name" value="Rep_factor-A_N"/>
</dbReference>
<dbReference type="NCBIfam" id="TIGR00617">
    <property type="entry name" value="rpa1"/>
    <property type="match status" value="1"/>
</dbReference>
<dbReference type="Gene3D" id="2.40.50.140">
    <property type="entry name" value="Nucleic acid-binding proteins"/>
    <property type="match status" value="4"/>
</dbReference>
<organism evidence="15 16">
    <name type="scientific">Nosema granulosis</name>
    <dbReference type="NCBI Taxonomy" id="83296"/>
    <lineage>
        <taxon>Eukaryota</taxon>
        <taxon>Fungi</taxon>
        <taxon>Fungi incertae sedis</taxon>
        <taxon>Microsporidia</taxon>
        <taxon>Nosematidae</taxon>
        <taxon>Nosema</taxon>
    </lineage>
</organism>
<keyword evidence="3 9" id="KW-0235">DNA replication</keyword>
<evidence type="ECO:0000256" key="1">
    <source>
        <dbReference type="ARBA" id="ARBA00004123"/>
    </source>
</evidence>
<evidence type="ECO:0000256" key="8">
    <source>
        <dbReference type="ARBA" id="ARBA00023242"/>
    </source>
</evidence>
<comment type="subunit">
    <text evidence="9">Component of the heterotrimeric canonical replication protein A complex (RPA).</text>
</comment>
<dbReference type="GO" id="GO:0003677">
    <property type="term" value="F:DNA binding"/>
    <property type="evidence" value="ECO:0007669"/>
    <property type="project" value="UniProtKB-KW"/>
</dbReference>
<evidence type="ECO:0000256" key="4">
    <source>
        <dbReference type="ARBA" id="ARBA00022723"/>
    </source>
</evidence>
<comment type="subcellular location">
    <subcellularLocation>
        <location evidence="1 9">Nucleus</location>
    </subcellularLocation>
</comment>
<dbReference type="InterPro" id="IPR012340">
    <property type="entry name" value="NA-bd_OB-fold"/>
</dbReference>
<feature type="domain" description="Replication protein A OB" evidence="14">
    <location>
        <begin position="290"/>
        <end position="375"/>
    </location>
</feature>
<dbReference type="EMBL" id="SBJO01000036">
    <property type="protein sequence ID" value="KAF9764133.1"/>
    <property type="molecule type" value="Genomic_DNA"/>
</dbReference>
<feature type="domain" description="Replication factor-A protein 1 N-terminal" evidence="12">
    <location>
        <begin position="5"/>
        <end position="98"/>
    </location>
</feature>
<dbReference type="CDD" id="cd04476">
    <property type="entry name" value="RPA1_DBD_C"/>
    <property type="match status" value="1"/>
</dbReference>
<evidence type="ECO:0000259" key="14">
    <source>
        <dbReference type="Pfam" id="PF16900"/>
    </source>
</evidence>
<feature type="domain" description="OB" evidence="11">
    <location>
        <begin position="185"/>
        <end position="259"/>
    </location>
</feature>
<keyword evidence="6 9" id="KW-0862">Zinc</keyword>
<dbReference type="FunFam" id="2.40.50.140:FF:000090">
    <property type="entry name" value="Replication protein A subunit"/>
    <property type="match status" value="1"/>
</dbReference>
<dbReference type="GO" id="GO:0006281">
    <property type="term" value="P:DNA repair"/>
    <property type="evidence" value="ECO:0007669"/>
    <property type="project" value="InterPro"/>
</dbReference>
<dbReference type="Pfam" id="PF08646">
    <property type="entry name" value="Rep_fac-A_C"/>
    <property type="match status" value="1"/>
</dbReference>
<accession>A0A9P6H0P5</accession>
<dbReference type="GO" id="GO:0006260">
    <property type="term" value="P:DNA replication"/>
    <property type="evidence" value="ECO:0007669"/>
    <property type="project" value="UniProtKB-KW"/>
</dbReference>
<reference evidence="15 16" key="1">
    <citation type="journal article" date="2020" name="Genome Biol. Evol.">
        <title>Comparative genomics of strictly vertically transmitted, feminizing microsporidia endosymbionts of amphipod crustaceans.</title>
        <authorList>
            <person name="Cormier A."/>
            <person name="Chebbi M.A."/>
            <person name="Giraud I."/>
            <person name="Wattier R."/>
            <person name="Teixeira M."/>
            <person name="Gilbert C."/>
            <person name="Rigaud T."/>
            <person name="Cordaux R."/>
        </authorList>
    </citation>
    <scope>NUCLEOTIDE SEQUENCE [LARGE SCALE GENOMIC DNA]</scope>
    <source>
        <strain evidence="15 16">Ou3-Ou53</strain>
    </source>
</reference>
<feature type="compositionally biased region" description="Basic and acidic residues" evidence="10">
    <location>
        <begin position="142"/>
        <end position="157"/>
    </location>
</feature>
<dbReference type="GO" id="GO:0007004">
    <property type="term" value="P:telomere maintenance via telomerase"/>
    <property type="evidence" value="ECO:0007669"/>
    <property type="project" value="UniProtKB-ARBA"/>
</dbReference>
<dbReference type="InterPro" id="IPR004365">
    <property type="entry name" value="NA-bd_OB_tRNA"/>
</dbReference>
<dbReference type="Pfam" id="PF01336">
    <property type="entry name" value="tRNA_anti-codon"/>
    <property type="match status" value="1"/>
</dbReference>
<dbReference type="GO" id="GO:0008270">
    <property type="term" value="F:zinc ion binding"/>
    <property type="evidence" value="ECO:0007669"/>
    <property type="project" value="UniProtKB-KW"/>
</dbReference>
<keyword evidence="8 9" id="KW-0539">Nucleus</keyword>
<evidence type="ECO:0000256" key="3">
    <source>
        <dbReference type="ARBA" id="ARBA00022705"/>
    </source>
</evidence>
<evidence type="ECO:0000259" key="13">
    <source>
        <dbReference type="Pfam" id="PF08646"/>
    </source>
</evidence>
<dbReference type="AlphaFoldDB" id="A0A9P6H0P5"/>
<keyword evidence="16" id="KW-1185">Reference proteome</keyword>
<evidence type="ECO:0000313" key="15">
    <source>
        <dbReference type="EMBL" id="KAF9764133.1"/>
    </source>
</evidence>
<evidence type="ECO:0000256" key="9">
    <source>
        <dbReference type="RuleBase" id="RU364130"/>
    </source>
</evidence>
<dbReference type="InterPro" id="IPR047192">
    <property type="entry name" value="Euk_RPA1_DBD_C"/>
</dbReference>
<evidence type="ECO:0000256" key="6">
    <source>
        <dbReference type="ARBA" id="ARBA00022833"/>
    </source>
</evidence>
<dbReference type="SUPFAM" id="SSF50249">
    <property type="entry name" value="Nucleic acid-binding proteins"/>
    <property type="match status" value="4"/>
</dbReference>
<dbReference type="FunFam" id="2.40.50.140:FF:000041">
    <property type="entry name" value="Replication protein A subunit"/>
    <property type="match status" value="1"/>
</dbReference>
<dbReference type="GO" id="GO:0005662">
    <property type="term" value="C:DNA replication factor A complex"/>
    <property type="evidence" value="ECO:0007669"/>
    <property type="project" value="UniProtKB-ARBA"/>
</dbReference>